<dbReference type="HOGENOM" id="CLU_1132635_0_0_11"/>
<sequence>MRAALVGLVMVAAAGLSGCGAPQDDDLASPADNAPPYRLEIGEKDSTLRVFVDQLYSPPELESIVVELQKQYRDQPDGYFVQINCAEGGSERADNRLANARFAVGAIGAARTGLDDGERKFEPRTGVKCPPDPLPEATPGAVTARKVVDAFIASGLPATDPRDNTNNICDSVKCVQLITTDDVSVYQFADEQPASRWAAGLSGTGVADDMYKRGLIVLRYNLGGSNPTDAAAIPQYQAVLDGLVG</sequence>
<feature type="region of interest" description="Disordered" evidence="1">
    <location>
        <begin position="116"/>
        <end position="138"/>
    </location>
</feature>
<evidence type="ECO:0000256" key="1">
    <source>
        <dbReference type="SAM" id="MobiDB-lite"/>
    </source>
</evidence>
<dbReference type="AlphaFoldDB" id="E6TGZ8"/>
<dbReference type="KEGG" id="msp:Mspyr1_11960"/>
<evidence type="ECO:0000313" key="3">
    <source>
        <dbReference type="Proteomes" id="UP000008916"/>
    </source>
</evidence>
<name>E6TGZ8_MYCSR</name>
<dbReference type="PROSITE" id="PS51257">
    <property type="entry name" value="PROKAR_LIPOPROTEIN"/>
    <property type="match status" value="1"/>
</dbReference>
<dbReference type="Proteomes" id="UP000008916">
    <property type="component" value="Chromosome"/>
</dbReference>
<accession>E6TGZ8</accession>
<dbReference type="EMBL" id="CP002385">
    <property type="protein sequence ID" value="ADT97878.1"/>
    <property type="molecule type" value="Genomic_DNA"/>
</dbReference>
<proteinExistence type="predicted"/>
<organism evidence="2 3">
    <name type="scientific">Mycolicibacterium gilvum (strain DSM 45189 / LMG 24558 / Spyr1)</name>
    <name type="common">Mycobacterium gilvum</name>
    <dbReference type="NCBI Taxonomy" id="278137"/>
    <lineage>
        <taxon>Bacteria</taxon>
        <taxon>Bacillati</taxon>
        <taxon>Actinomycetota</taxon>
        <taxon>Actinomycetes</taxon>
        <taxon>Mycobacteriales</taxon>
        <taxon>Mycobacteriaceae</taxon>
        <taxon>Mycolicibacterium</taxon>
    </lineage>
</organism>
<evidence type="ECO:0000313" key="2">
    <source>
        <dbReference type="EMBL" id="ADT97878.1"/>
    </source>
</evidence>
<reference evidence="2 3" key="1">
    <citation type="journal article" date="2011" name="Stand. Genomic Sci.">
        <title>Complete genome sequence of Mycobacterium sp. strain (Spyr1) and reclassification to Mycobacterium gilvum Spyr1.</title>
        <authorList>
            <person name="Kallimanis A."/>
            <person name="Karabika E."/>
            <person name="Mavromatis K."/>
            <person name="Lapidus A."/>
            <person name="Labutti K.M."/>
            <person name="Liolios K."/>
            <person name="Ivanova N."/>
            <person name="Goodwin L."/>
            <person name="Woyke T."/>
            <person name="Velentzas A.D."/>
            <person name="Perisynakis A."/>
            <person name="Ouzounis C.C."/>
            <person name="Kyrpides N.C."/>
            <person name="Koukkou A.I."/>
            <person name="Drainas C."/>
        </authorList>
    </citation>
    <scope>NUCLEOTIDE SEQUENCE [LARGE SCALE GENOMIC DNA]</scope>
    <source>
        <strain evidence="3">DSM 45189 / LMG 24558 / Spyr1</strain>
    </source>
</reference>
<keyword evidence="3" id="KW-1185">Reference proteome</keyword>
<feature type="compositionally biased region" description="Basic and acidic residues" evidence="1">
    <location>
        <begin position="116"/>
        <end position="125"/>
    </location>
</feature>
<gene>
    <name evidence="2" type="ordered locus">Mspyr1_11960</name>
</gene>
<protein>
    <submittedName>
        <fullName evidence="2">Uncharacterized protein</fullName>
    </submittedName>
</protein>